<dbReference type="InterPro" id="IPR009003">
    <property type="entry name" value="Peptidase_S1_PA"/>
</dbReference>
<accession>A0AAW1JB31</accession>
<proteinExistence type="predicted"/>
<dbReference type="EMBL" id="JBDFQZ010000008">
    <property type="protein sequence ID" value="KAK9700245.1"/>
    <property type="molecule type" value="Genomic_DNA"/>
</dbReference>
<protein>
    <recommendedName>
        <fullName evidence="1">PDZ domain-containing protein</fullName>
    </recommendedName>
</protein>
<gene>
    <name evidence="2" type="ORF">RND81_08G226300</name>
</gene>
<dbReference type="SUPFAM" id="SSF50156">
    <property type="entry name" value="PDZ domain-like"/>
    <property type="match status" value="1"/>
</dbReference>
<keyword evidence="3" id="KW-1185">Reference proteome</keyword>
<dbReference type="AlphaFoldDB" id="A0AAW1JB31"/>
<dbReference type="Pfam" id="PF00595">
    <property type="entry name" value="PDZ"/>
    <property type="match status" value="1"/>
</dbReference>
<comment type="caution">
    <text evidence="2">The sequence shown here is derived from an EMBL/GenBank/DDBJ whole genome shotgun (WGS) entry which is preliminary data.</text>
</comment>
<dbReference type="PANTHER" id="PTHR47389">
    <property type="entry name" value="OS09G0436400 PROTEIN"/>
    <property type="match status" value="1"/>
</dbReference>
<reference evidence="2" key="1">
    <citation type="submission" date="2024-03" db="EMBL/GenBank/DDBJ databases">
        <title>WGS assembly of Saponaria officinalis var. Norfolk2.</title>
        <authorList>
            <person name="Jenkins J."/>
            <person name="Shu S."/>
            <person name="Grimwood J."/>
            <person name="Barry K."/>
            <person name="Goodstein D."/>
            <person name="Schmutz J."/>
            <person name="Leebens-Mack J."/>
            <person name="Osbourn A."/>
        </authorList>
    </citation>
    <scope>NUCLEOTIDE SEQUENCE [LARGE SCALE GENOMIC DNA]</scope>
    <source>
        <strain evidence="2">JIC</strain>
    </source>
</reference>
<evidence type="ECO:0000313" key="3">
    <source>
        <dbReference type="Proteomes" id="UP001443914"/>
    </source>
</evidence>
<dbReference type="SUPFAM" id="SSF50494">
    <property type="entry name" value="Trypsin-like serine proteases"/>
    <property type="match status" value="1"/>
</dbReference>
<dbReference type="InterPro" id="IPR001478">
    <property type="entry name" value="PDZ"/>
</dbReference>
<dbReference type="PANTHER" id="PTHR47389:SF4">
    <property type="entry name" value="OS09G0436400 PROTEIN"/>
    <property type="match status" value="1"/>
</dbReference>
<sequence length="154" mass="16896">MSSSCLIGEWGIGGALIDLSGMVVGMNFFSNCSTPFMPSSILVRCVEHLLTYGNVIRPCVGIRIKAPNELKLAELELVFQKFPSIIGVIVKEVMKGSLAEENDIRVGDVIISCNYKPINSAIQMVIQRPRSGTVEHRSIRLSDFAPVISVRDML</sequence>
<dbReference type="Proteomes" id="UP001443914">
    <property type="component" value="Unassembled WGS sequence"/>
</dbReference>
<feature type="domain" description="PDZ" evidence="1">
    <location>
        <begin position="61"/>
        <end position="128"/>
    </location>
</feature>
<name>A0AAW1JB31_SAPOF</name>
<dbReference type="Gene3D" id="2.30.42.10">
    <property type="match status" value="1"/>
</dbReference>
<evidence type="ECO:0000313" key="2">
    <source>
        <dbReference type="EMBL" id="KAK9700245.1"/>
    </source>
</evidence>
<organism evidence="2 3">
    <name type="scientific">Saponaria officinalis</name>
    <name type="common">Common soapwort</name>
    <name type="synonym">Lychnis saponaria</name>
    <dbReference type="NCBI Taxonomy" id="3572"/>
    <lineage>
        <taxon>Eukaryota</taxon>
        <taxon>Viridiplantae</taxon>
        <taxon>Streptophyta</taxon>
        <taxon>Embryophyta</taxon>
        <taxon>Tracheophyta</taxon>
        <taxon>Spermatophyta</taxon>
        <taxon>Magnoliopsida</taxon>
        <taxon>eudicotyledons</taxon>
        <taxon>Gunneridae</taxon>
        <taxon>Pentapetalae</taxon>
        <taxon>Caryophyllales</taxon>
        <taxon>Caryophyllaceae</taxon>
        <taxon>Caryophylleae</taxon>
        <taxon>Saponaria</taxon>
    </lineage>
</organism>
<evidence type="ECO:0000259" key="1">
    <source>
        <dbReference type="Pfam" id="PF00595"/>
    </source>
</evidence>
<dbReference type="InterPro" id="IPR036034">
    <property type="entry name" value="PDZ_sf"/>
</dbReference>